<dbReference type="AlphaFoldDB" id="A0A379MQ11"/>
<accession>A0A379MQ11</accession>
<name>A0A379MQ11_9BACT</name>
<organism evidence="1 2">
    <name type="scientific">Rikenella microfusus</name>
    <dbReference type="NCBI Taxonomy" id="28139"/>
    <lineage>
        <taxon>Bacteria</taxon>
        <taxon>Pseudomonadati</taxon>
        <taxon>Bacteroidota</taxon>
        <taxon>Bacteroidia</taxon>
        <taxon>Bacteroidales</taxon>
        <taxon>Rikenellaceae</taxon>
        <taxon>Rikenella</taxon>
    </lineage>
</organism>
<dbReference type="SUPFAM" id="SSF158745">
    <property type="entry name" value="LanC-like"/>
    <property type="match status" value="1"/>
</dbReference>
<gene>
    <name evidence="1" type="ORF">NCTC11190_00939</name>
</gene>
<evidence type="ECO:0000313" key="2">
    <source>
        <dbReference type="Proteomes" id="UP000255233"/>
    </source>
</evidence>
<dbReference type="Pfam" id="PF05147">
    <property type="entry name" value="LANC_like"/>
    <property type="match status" value="1"/>
</dbReference>
<evidence type="ECO:0000313" key="1">
    <source>
        <dbReference type="EMBL" id="SUE33728.1"/>
    </source>
</evidence>
<keyword evidence="2" id="KW-1185">Reference proteome</keyword>
<dbReference type="Proteomes" id="UP000255233">
    <property type="component" value="Unassembled WGS sequence"/>
</dbReference>
<sequence length="353" mass="41260">MYTERINAVLAAHPDIDIRYLADESQLEEHGQVIMLCEHGWGADLDSFFASVDSFCDKLIVWDRTSDPVDEEYFRFGKLIAYIQIRNGEKECAGKRIMFDIASLLNVEWSFFIQSNERFVPQFIETAQEHLRDDRTRAVAYDYILTGSEDTYYLPPNSALGAYREIRMFRMKDLQWENTGRIPAMQVHSSSMLLERRITREDYDRYGIDLFTEVWDTKGIYRNCNQQIDNYIRIPDAELRNSVHSTLIFLCEYFLHSEPGESGQIGLYTGDCGTALLLAQMYLWNKDDRYLQKVEQYLEAIETRIATGRILASFCSGLAGFGWLATYLQQKALLQVSPEYWFRLDEILERQMI</sequence>
<dbReference type="EMBL" id="UGVL01000001">
    <property type="protein sequence ID" value="SUE33728.1"/>
    <property type="molecule type" value="Genomic_DNA"/>
</dbReference>
<proteinExistence type="predicted"/>
<dbReference type="Gene3D" id="1.50.10.20">
    <property type="match status" value="1"/>
</dbReference>
<protein>
    <submittedName>
        <fullName evidence="1">Lanthionine synthetase C-like protein</fullName>
    </submittedName>
</protein>
<dbReference type="InterPro" id="IPR007822">
    <property type="entry name" value="LANC-like"/>
</dbReference>
<reference evidence="1 2" key="1">
    <citation type="submission" date="2018-06" db="EMBL/GenBank/DDBJ databases">
        <authorList>
            <consortium name="Pathogen Informatics"/>
            <person name="Doyle S."/>
        </authorList>
    </citation>
    <scope>NUCLEOTIDE SEQUENCE [LARGE SCALE GENOMIC DNA]</scope>
    <source>
        <strain evidence="1 2">NCTC11190</strain>
    </source>
</reference>
<dbReference type="GO" id="GO:0031179">
    <property type="term" value="P:peptide modification"/>
    <property type="evidence" value="ECO:0007669"/>
    <property type="project" value="InterPro"/>
</dbReference>